<dbReference type="GO" id="GO:0046677">
    <property type="term" value="P:response to antibiotic"/>
    <property type="evidence" value="ECO:0007669"/>
    <property type="project" value="InterPro"/>
</dbReference>
<dbReference type="InterPro" id="IPR012338">
    <property type="entry name" value="Beta-lactam/transpept-like"/>
</dbReference>
<evidence type="ECO:0000256" key="3">
    <source>
        <dbReference type="ARBA" id="ARBA00012865"/>
    </source>
</evidence>
<keyword evidence="4" id="KW-1133">Transmembrane helix</keyword>
<evidence type="ECO:0000256" key="1">
    <source>
        <dbReference type="ARBA" id="ARBA00001526"/>
    </source>
</evidence>
<dbReference type="EC" id="3.5.2.6" evidence="3"/>
<dbReference type="SUPFAM" id="SSF56601">
    <property type="entry name" value="beta-lactamase/transpeptidase-like"/>
    <property type="match status" value="1"/>
</dbReference>
<reference evidence="6 7" key="1">
    <citation type="submission" date="2016-11" db="EMBL/GenBank/DDBJ databases">
        <authorList>
            <person name="Jaros S."/>
            <person name="Januszkiewicz K."/>
            <person name="Wedrychowicz H."/>
        </authorList>
    </citation>
    <scope>NUCLEOTIDE SEQUENCE [LARGE SCALE GENOMIC DNA]</scope>
    <source>
        <strain evidence="6 7">DSM 25660</strain>
    </source>
</reference>
<accession>A0A1M4Z4T8</accession>
<dbReference type="EMBL" id="FQVQ01000004">
    <property type="protein sequence ID" value="SHF12995.1"/>
    <property type="molecule type" value="Genomic_DNA"/>
</dbReference>
<keyword evidence="7" id="KW-1185">Reference proteome</keyword>
<keyword evidence="4" id="KW-0812">Transmembrane</keyword>
<comment type="catalytic activity">
    <reaction evidence="1">
        <text>a beta-lactam + H2O = a substituted beta-amino acid</text>
        <dbReference type="Rhea" id="RHEA:20401"/>
        <dbReference type="ChEBI" id="CHEBI:15377"/>
        <dbReference type="ChEBI" id="CHEBI:35627"/>
        <dbReference type="ChEBI" id="CHEBI:140347"/>
        <dbReference type="EC" id="3.5.2.6"/>
    </reaction>
</comment>
<evidence type="ECO:0000256" key="2">
    <source>
        <dbReference type="ARBA" id="ARBA00009009"/>
    </source>
</evidence>
<dbReference type="PANTHER" id="PTHR35333:SF3">
    <property type="entry name" value="BETA-LACTAMASE-TYPE TRANSPEPTIDASE FOLD CONTAINING PROTEIN"/>
    <property type="match status" value="1"/>
</dbReference>
<name>A0A1M4Z4T8_9FLAO</name>
<organism evidence="6 7">
    <name type="scientific">Flavobacterium fontis</name>
    <dbReference type="NCBI Taxonomy" id="1124188"/>
    <lineage>
        <taxon>Bacteria</taxon>
        <taxon>Pseudomonadati</taxon>
        <taxon>Bacteroidota</taxon>
        <taxon>Flavobacteriia</taxon>
        <taxon>Flavobacteriales</taxon>
        <taxon>Flavobacteriaceae</taxon>
        <taxon>Flavobacterium</taxon>
    </lineage>
</organism>
<dbReference type="AlphaFoldDB" id="A0A1M4Z4T8"/>
<comment type="similarity">
    <text evidence="2">Belongs to the class-A beta-lactamase family.</text>
</comment>
<proteinExistence type="inferred from homology"/>
<dbReference type="GO" id="GO:0008800">
    <property type="term" value="F:beta-lactamase activity"/>
    <property type="evidence" value="ECO:0007669"/>
    <property type="project" value="UniProtKB-EC"/>
</dbReference>
<protein>
    <recommendedName>
        <fullName evidence="3">beta-lactamase</fullName>
        <ecNumber evidence="3">3.5.2.6</ecNumber>
    </recommendedName>
</protein>
<evidence type="ECO:0000256" key="4">
    <source>
        <dbReference type="SAM" id="Phobius"/>
    </source>
</evidence>
<dbReference type="Proteomes" id="UP000184147">
    <property type="component" value="Unassembled WGS sequence"/>
</dbReference>
<gene>
    <name evidence="6" type="ORF">SAMN05444377_10440</name>
</gene>
<dbReference type="PANTHER" id="PTHR35333">
    <property type="entry name" value="BETA-LACTAMASE"/>
    <property type="match status" value="1"/>
</dbReference>
<dbReference type="OrthoDB" id="9772863at2"/>
<dbReference type="InterPro" id="IPR045155">
    <property type="entry name" value="Beta-lactam_cat"/>
</dbReference>
<dbReference type="GO" id="GO:0030655">
    <property type="term" value="P:beta-lactam antibiotic catabolic process"/>
    <property type="evidence" value="ECO:0007669"/>
    <property type="project" value="InterPro"/>
</dbReference>
<dbReference type="RefSeq" id="WP_073362168.1">
    <property type="nucleotide sequence ID" value="NZ_FQVQ01000004.1"/>
</dbReference>
<dbReference type="InterPro" id="IPR000871">
    <property type="entry name" value="Beta-lactam_class-A"/>
</dbReference>
<evidence type="ECO:0000313" key="6">
    <source>
        <dbReference type="EMBL" id="SHF12995.1"/>
    </source>
</evidence>
<feature type="transmembrane region" description="Helical" evidence="4">
    <location>
        <begin position="12"/>
        <end position="33"/>
    </location>
</feature>
<evidence type="ECO:0000313" key="7">
    <source>
        <dbReference type="Proteomes" id="UP000184147"/>
    </source>
</evidence>
<feature type="domain" description="Beta-lactamase class A catalytic" evidence="5">
    <location>
        <begin position="97"/>
        <end position="305"/>
    </location>
</feature>
<evidence type="ECO:0000259" key="5">
    <source>
        <dbReference type="Pfam" id="PF13354"/>
    </source>
</evidence>
<dbReference type="STRING" id="1124188.SAMN05444377_10440"/>
<keyword evidence="4" id="KW-0472">Membrane</keyword>
<dbReference type="Pfam" id="PF13354">
    <property type="entry name" value="Beta-lactamase2"/>
    <property type="match status" value="1"/>
</dbReference>
<dbReference type="Gene3D" id="3.40.710.10">
    <property type="entry name" value="DD-peptidase/beta-lactamase superfamily"/>
    <property type="match status" value="1"/>
</dbReference>
<sequence>MTRILNFKINFKYVSVLVFISVIATYFITQHFFVDKTSETSTSVANTLQVKRLEGYRYVKPLLYVDQDESSDLTSMKAEVQNIIQAFQQKNVIKSASVYLKDYNTNDWMGINLEEKFKPGSLLKVPELIAFLKMNEKNPGLLDKKILFNKIYKADKKPLFTSKSIAFGQSYSIRELLYYMIVYSDNNATYLLNENIDVEVFKNVFTDLGLAAPDWNATDYFITSYEISLFMRALYNASYLTVKDSEYAASLLSKSNFKQGVLAGIPSNNDFFHKFGEAGDAVEKQLHETVVVYTQNRAYLLTIMTKGNDFKTLPEVLKQISAAVYRNLAGQAQQAL</sequence>